<reference evidence="5" key="1">
    <citation type="journal article" date="2014" name="Int. J. Syst. Evol. Microbiol.">
        <title>Complete genome sequence of Corynebacterium casei LMG S-19264T (=DSM 44701T), isolated from a smear-ripened cheese.</title>
        <authorList>
            <consortium name="US DOE Joint Genome Institute (JGI-PGF)"/>
            <person name="Walter F."/>
            <person name="Albersmeier A."/>
            <person name="Kalinowski J."/>
            <person name="Ruckert C."/>
        </authorList>
    </citation>
    <scope>NUCLEOTIDE SEQUENCE</scope>
    <source>
        <strain evidence="5">CGMCC 1.15152</strain>
    </source>
</reference>
<evidence type="ECO:0000256" key="3">
    <source>
        <dbReference type="ARBA" id="ARBA00023163"/>
    </source>
</evidence>
<dbReference type="PANTHER" id="PTHR33164:SF57">
    <property type="entry name" value="MARR-FAMILY TRANSCRIPTIONAL REGULATOR"/>
    <property type="match status" value="1"/>
</dbReference>
<dbReference type="Pfam" id="PF12802">
    <property type="entry name" value="MarR_2"/>
    <property type="match status" value="1"/>
</dbReference>
<dbReference type="AlphaFoldDB" id="A0A917DEV5"/>
<dbReference type="EMBL" id="BMHO01000001">
    <property type="protein sequence ID" value="GGD32210.1"/>
    <property type="molecule type" value="Genomic_DNA"/>
</dbReference>
<dbReference type="GO" id="GO:0006950">
    <property type="term" value="P:response to stress"/>
    <property type="evidence" value="ECO:0007669"/>
    <property type="project" value="TreeGrafter"/>
</dbReference>
<dbReference type="PROSITE" id="PS50995">
    <property type="entry name" value="HTH_MARR_2"/>
    <property type="match status" value="1"/>
</dbReference>
<keyword evidence="3" id="KW-0804">Transcription</keyword>
<evidence type="ECO:0000313" key="5">
    <source>
        <dbReference type="EMBL" id="GGD32210.1"/>
    </source>
</evidence>
<evidence type="ECO:0000313" key="6">
    <source>
        <dbReference type="Proteomes" id="UP000633205"/>
    </source>
</evidence>
<dbReference type="PANTHER" id="PTHR33164">
    <property type="entry name" value="TRANSCRIPTIONAL REGULATOR, MARR FAMILY"/>
    <property type="match status" value="1"/>
</dbReference>
<reference evidence="5" key="2">
    <citation type="submission" date="2020-09" db="EMBL/GenBank/DDBJ databases">
        <authorList>
            <person name="Sun Q."/>
            <person name="Zhou Y."/>
        </authorList>
    </citation>
    <scope>NUCLEOTIDE SEQUENCE</scope>
    <source>
        <strain evidence="5">CGMCC 1.15152</strain>
    </source>
</reference>
<evidence type="ECO:0000256" key="1">
    <source>
        <dbReference type="ARBA" id="ARBA00023015"/>
    </source>
</evidence>
<name>A0A917DEV5_9MICO</name>
<keyword evidence="1" id="KW-0805">Transcription regulation</keyword>
<dbReference type="Gene3D" id="1.10.10.10">
    <property type="entry name" value="Winged helix-like DNA-binding domain superfamily/Winged helix DNA-binding domain"/>
    <property type="match status" value="1"/>
</dbReference>
<comment type="caution">
    <text evidence="5">The sequence shown here is derived from an EMBL/GenBank/DDBJ whole genome shotgun (WGS) entry which is preliminary data.</text>
</comment>
<evidence type="ECO:0000259" key="4">
    <source>
        <dbReference type="PROSITE" id="PS50995"/>
    </source>
</evidence>
<dbReference type="SUPFAM" id="SSF46785">
    <property type="entry name" value="Winged helix' DNA-binding domain"/>
    <property type="match status" value="1"/>
</dbReference>
<dbReference type="InterPro" id="IPR036390">
    <property type="entry name" value="WH_DNA-bd_sf"/>
</dbReference>
<organism evidence="5 6">
    <name type="scientific">Microbacterium faecale</name>
    <dbReference type="NCBI Taxonomy" id="1804630"/>
    <lineage>
        <taxon>Bacteria</taxon>
        <taxon>Bacillati</taxon>
        <taxon>Actinomycetota</taxon>
        <taxon>Actinomycetes</taxon>
        <taxon>Micrococcales</taxon>
        <taxon>Microbacteriaceae</taxon>
        <taxon>Microbacterium</taxon>
    </lineage>
</organism>
<feature type="domain" description="HTH marR-type" evidence="4">
    <location>
        <begin position="14"/>
        <end position="144"/>
    </location>
</feature>
<dbReference type="Proteomes" id="UP000633205">
    <property type="component" value="Unassembled WGS sequence"/>
</dbReference>
<dbReference type="RefSeq" id="WP_188711252.1">
    <property type="nucleotide sequence ID" value="NZ_BMHO01000001.1"/>
</dbReference>
<dbReference type="InterPro" id="IPR000835">
    <property type="entry name" value="HTH_MarR-typ"/>
</dbReference>
<proteinExistence type="predicted"/>
<keyword evidence="2" id="KW-0238">DNA-binding</keyword>
<dbReference type="PROSITE" id="PS01117">
    <property type="entry name" value="HTH_MARR_1"/>
    <property type="match status" value="1"/>
</dbReference>
<dbReference type="InterPro" id="IPR039422">
    <property type="entry name" value="MarR/SlyA-like"/>
</dbReference>
<accession>A0A917DEV5</accession>
<keyword evidence="6" id="KW-1185">Reference proteome</keyword>
<dbReference type="GO" id="GO:0003700">
    <property type="term" value="F:DNA-binding transcription factor activity"/>
    <property type="evidence" value="ECO:0007669"/>
    <property type="project" value="InterPro"/>
</dbReference>
<dbReference type="GO" id="GO:0003677">
    <property type="term" value="F:DNA binding"/>
    <property type="evidence" value="ECO:0007669"/>
    <property type="project" value="UniProtKB-KW"/>
</dbReference>
<gene>
    <name evidence="5" type="ORF">GCM10010915_10730</name>
</gene>
<dbReference type="SMART" id="SM00347">
    <property type="entry name" value="HTH_MARR"/>
    <property type="match status" value="1"/>
</dbReference>
<protein>
    <recommendedName>
        <fullName evidence="4">HTH marR-type domain-containing protein</fullName>
    </recommendedName>
</protein>
<dbReference type="InterPro" id="IPR023187">
    <property type="entry name" value="Tscrpt_reg_MarR-type_CS"/>
</dbReference>
<evidence type="ECO:0000256" key="2">
    <source>
        <dbReference type="ARBA" id="ARBA00023125"/>
    </source>
</evidence>
<dbReference type="InterPro" id="IPR036388">
    <property type="entry name" value="WH-like_DNA-bd_sf"/>
</dbReference>
<sequence>MSDDETVDAIRSVEIGLSEVFTQHRRTMKRNAERLQPGMLPMTYKVFAVIARRAPITASELAEWLEMDKGQISRTVTYLESIDLVTRRPDEADRRSFVIEPTESGVERLEAARTPHEETLRARLGHWDPADARRLGELLLALAGRAENGH</sequence>